<dbReference type="Gene3D" id="3.10.105.10">
    <property type="entry name" value="Dipeptide-binding Protein, Domain 3"/>
    <property type="match status" value="1"/>
</dbReference>
<organism evidence="3 4">
    <name type="scientific">Brooklawnia cerclae</name>
    <dbReference type="NCBI Taxonomy" id="349934"/>
    <lineage>
        <taxon>Bacteria</taxon>
        <taxon>Bacillati</taxon>
        <taxon>Actinomycetota</taxon>
        <taxon>Actinomycetes</taxon>
        <taxon>Propionibacteriales</taxon>
        <taxon>Propionibacteriaceae</taxon>
        <taxon>Brooklawnia</taxon>
    </lineage>
</organism>
<gene>
    <name evidence="3" type="ORF">FB473_000690</name>
</gene>
<dbReference type="InterPro" id="IPR039424">
    <property type="entry name" value="SBP_5"/>
</dbReference>
<feature type="compositionally biased region" description="Basic residues" evidence="1">
    <location>
        <begin position="1"/>
        <end position="10"/>
    </location>
</feature>
<keyword evidence="4" id="KW-1185">Reference proteome</keyword>
<dbReference type="SUPFAM" id="SSF53850">
    <property type="entry name" value="Periplasmic binding protein-like II"/>
    <property type="match status" value="1"/>
</dbReference>
<evidence type="ECO:0000313" key="3">
    <source>
        <dbReference type="EMBL" id="NIH56045.1"/>
    </source>
</evidence>
<sequence>MAVQRHRRHAQIVGHSAHGQRGQTLPFDNVESDGHDFLRRQGIAGTTATRRGHLIHGACADFTSSRMYGYPNLSVHSYYIPIGLSMASAFRRVARGLIAAGIALAVTACGSSSEAPTVSSAADSGTVATGGTVRVGILGGTTDSLDVTQASSFLVYGVALNVYDSLVLVIDGSPQLKLAESITSNADATQWTITIHDGVTFHDGTALTADDVLASLSYLGTAPNYGAMFSDIDFANATSDGELTVTLPLLQPRADFVESVLAQISVVFPAGTTDFDHPIGSGPFKLESYTPGTGAVLVRNDDYWGEKATLDRLEFLPIADATARMSALTSGQIDYAVGVTPTGIETIQEGSGITVQDPGASESSAFEFMMNQAKAPFDDPEVREAFRLAIDRQALVDVVFRGKGVVGNDVVGKGMLGYDDSLTQRERDVTKAKEIFAAKGVTSLSVLASEMTPGITDAAKLMAQQLEEAGVEVTVNEADPTTLFNDLSVVAANDIFSFYAINRPFAAHATMFLTDGAPGNYFGSQDPELTNLIAEAQAQTDEAQRTDLLHQAEQLVWESGTDAVWGFQPVLAAHKETLTDVQMTMSVPLFSQAAYQQ</sequence>
<evidence type="ECO:0000256" key="1">
    <source>
        <dbReference type="SAM" id="MobiDB-lite"/>
    </source>
</evidence>
<feature type="domain" description="Solute-binding protein family 5" evidence="2">
    <location>
        <begin position="175"/>
        <end position="485"/>
    </location>
</feature>
<dbReference type="RefSeq" id="WP_341770016.1">
    <property type="nucleotide sequence ID" value="NZ_BAAAOO010000002.1"/>
</dbReference>
<dbReference type="Gene3D" id="3.90.76.10">
    <property type="entry name" value="Dipeptide-binding Protein, Domain 1"/>
    <property type="match status" value="1"/>
</dbReference>
<evidence type="ECO:0000259" key="2">
    <source>
        <dbReference type="Pfam" id="PF00496"/>
    </source>
</evidence>
<name>A0ABX0SCD3_9ACTN</name>
<dbReference type="PANTHER" id="PTHR30290:SF65">
    <property type="entry name" value="MONOACYL PHOSPHATIDYLINOSITOL TETRAMANNOSIDE-BINDING PROTEIN LPQW-RELATED"/>
    <property type="match status" value="1"/>
</dbReference>
<protein>
    <submittedName>
        <fullName evidence="3">Peptide/nickel transport system substrate-binding protein</fullName>
    </submittedName>
</protein>
<dbReference type="Pfam" id="PF00496">
    <property type="entry name" value="SBP_bac_5"/>
    <property type="match status" value="1"/>
</dbReference>
<feature type="region of interest" description="Disordered" evidence="1">
    <location>
        <begin position="1"/>
        <end position="28"/>
    </location>
</feature>
<accession>A0ABX0SCD3</accession>
<dbReference type="Proteomes" id="UP000749311">
    <property type="component" value="Unassembled WGS sequence"/>
</dbReference>
<proteinExistence type="predicted"/>
<dbReference type="CDD" id="cd08503">
    <property type="entry name" value="PBP2_NikA_DppA_OppA_like_17"/>
    <property type="match status" value="1"/>
</dbReference>
<dbReference type="PANTHER" id="PTHR30290">
    <property type="entry name" value="PERIPLASMIC BINDING COMPONENT OF ABC TRANSPORTER"/>
    <property type="match status" value="1"/>
</dbReference>
<evidence type="ECO:0000313" key="4">
    <source>
        <dbReference type="Proteomes" id="UP000749311"/>
    </source>
</evidence>
<dbReference type="Gene3D" id="3.40.190.10">
    <property type="entry name" value="Periplasmic binding protein-like II"/>
    <property type="match status" value="1"/>
</dbReference>
<dbReference type="EMBL" id="JAAMOZ010000001">
    <property type="protein sequence ID" value="NIH56045.1"/>
    <property type="molecule type" value="Genomic_DNA"/>
</dbReference>
<comment type="caution">
    <text evidence="3">The sequence shown here is derived from an EMBL/GenBank/DDBJ whole genome shotgun (WGS) entry which is preliminary data.</text>
</comment>
<reference evidence="3 4" key="1">
    <citation type="submission" date="2020-02" db="EMBL/GenBank/DDBJ databases">
        <title>Sequencing the genomes of 1000 actinobacteria strains.</title>
        <authorList>
            <person name="Klenk H.-P."/>
        </authorList>
    </citation>
    <scope>NUCLEOTIDE SEQUENCE [LARGE SCALE GENOMIC DNA]</scope>
    <source>
        <strain evidence="3 4">DSM 19609</strain>
    </source>
</reference>
<dbReference type="InterPro" id="IPR000914">
    <property type="entry name" value="SBP_5_dom"/>
</dbReference>